<dbReference type="SMART" id="SM00028">
    <property type="entry name" value="TPR"/>
    <property type="match status" value="1"/>
</dbReference>
<keyword evidence="4" id="KW-1133">Transmembrane helix</keyword>
<dbReference type="SUPFAM" id="SSF48452">
    <property type="entry name" value="TPR-like"/>
    <property type="match status" value="1"/>
</dbReference>
<gene>
    <name evidence="7" type="ORF">GGR25_003038</name>
</gene>
<dbReference type="Pfam" id="PF14559">
    <property type="entry name" value="TPR_19"/>
    <property type="match status" value="1"/>
</dbReference>
<feature type="transmembrane region" description="Helical" evidence="4">
    <location>
        <begin position="33"/>
        <end position="53"/>
    </location>
</feature>
<evidence type="ECO:0000256" key="3">
    <source>
        <dbReference type="SAM" id="MobiDB-lite"/>
    </source>
</evidence>
<evidence type="ECO:0000259" key="5">
    <source>
        <dbReference type="Pfam" id="PF09699"/>
    </source>
</evidence>
<dbReference type="AlphaFoldDB" id="A0A840ANR8"/>
<dbReference type="InterPro" id="IPR023155">
    <property type="entry name" value="Cyt_c-552/4"/>
</dbReference>
<name>A0A840ANR8_9HYPH</name>
<dbReference type="Pfam" id="PF13435">
    <property type="entry name" value="Cytochrome_C554"/>
    <property type="match status" value="2"/>
</dbReference>
<feature type="compositionally biased region" description="Pro residues" evidence="3">
    <location>
        <begin position="67"/>
        <end position="85"/>
    </location>
</feature>
<evidence type="ECO:0000256" key="1">
    <source>
        <dbReference type="ARBA" id="ARBA00022729"/>
    </source>
</evidence>
<evidence type="ECO:0000259" key="6">
    <source>
        <dbReference type="Pfam" id="PF13435"/>
    </source>
</evidence>
<feature type="region of interest" description="Disordered" evidence="3">
    <location>
        <begin position="1"/>
        <end position="29"/>
    </location>
</feature>
<reference evidence="7 8" key="1">
    <citation type="submission" date="2020-08" db="EMBL/GenBank/DDBJ databases">
        <title>Genomic Encyclopedia of Type Strains, Phase IV (KMG-IV): sequencing the most valuable type-strain genomes for metagenomic binning, comparative biology and taxonomic classification.</title>
        <authorList>
            <person name="Goeker M."/>
        </authorList>
    </citation>
    <scope>NUCLEOTIDE SEQUENCE [LARGE SCALE GENOMIC DNA]</scope>
    <source>
        <strain evidence="7 8">DSM 25966</strain>
    </source>
</reference>
<dbReference type="GO" id="GO:0016491">
    <property type="term" value="F:oxidoreductase activity"/>
    <property type="evidence" value="ECO:0007669"/>
    <property type="project" value="TreeGrafter"/>
</dbReference>
<feature type="domain" description="Doubled CXXCH motif" evidence="5">
    <location>
        <begin position="390"/>
        <end position="418"/>
    </location>
</feature>
<accession>A0A840ANR8</accession>
<keyword evidence="8" id="KW-1185">Reference proteome</keyword>
<comment type="caution">
    <text evidence="7">The sequence shown here is derived from an EMBL/GenBank/DDBJ whole genome shotgun (WGS) entry which is preliminary data.</text>
</comment>
<evidence type="ECO:0000256" key="4">
    <source>
        <dbReference type="SAM" id="Phobius"/>
    </source>
</evidence>
<dbReference type="InterPro" id="IPR010177">
    <property type="entry name" value="Paired_CXXCH_1"/>
</dbReference>
<dbReference type="PANTHER" id="PTHR35038:SF8">
    <property type="entry name" value="C-TYPE POLYHEME CYTOCHROME OMCC"/>
    <property type="match status" value="1"/>
</dbReference>
<feature type="domain" description="Cytochrome c-552/4" evidence="6">
    <location>
        <begin position="235"/>
        <end position="273"/>
    </location>
</feature>
<keyword evidence="1" id="KW-0732">Signal</keyword>
<evidence type="ECO:0000313" key="8">
    <source>
        <dbReference type="Proteomes" id="UP000553963"/>
    </source>
</evidence>
<dbReference type="InterPro" id="IPR051829">
    <property type="entry name" value="Multiheme_Cytochr_ET"/>
</dbReference>
<dbReference type="SUPFAM" id="SSF48695">
    <property type="entry name" value="Multiheme cytochromes"/>
    <property type="match status" value="1"/>
</dbReference>
<dbReference type="EMBL" id="JACIDS010000004">
    <property type="protein sequence ID" value="MBB3931980.1"/>
    <property type="molecule type" value="Genomic_DNA"/>
</dbReference>
<dbReference type="Gene3D" id="1.10.1130.10">
    <property type="entry name" value="Flavocytochrome C3, Chain A"/>
    <property type="match status" value="2"/>
</dbReference>
<dbReference type="Gene3D" id="1.25.40.10">
    <property type="entry name" value="Tetratricopeptide repeat domain"/>
    <property type="match status" value="1"/>
</dbReference>
<dbReference type="RefSeq" id="WP_183399660.1">
    <property type="nucleotide sequence ID" value="NZ_JACIDS010000004.1"/>
</dbReference>
<organism evidence="7 8">
    <name type="scientific">Kaistia hirudinis</name>
    <dbReference type="NCBI Taxonomy" id="1293440"/>
    <lineage>
        <taxon>Bacteria</taxon>
        <taxon>Pseudomonadati</taxon>
        <taxon>Pseudomonadota</taxon>
        <taxon>Alphaproteobacteria</taxon>
        <taxon>Hyphomicrobiales</taxon>
        <taxon>Kaistiaceae</taxon>
        <taxon>Kaistia</taxon>
    </lineage>
</organism>
<feature type="region of interest" description="Disordered" evidence="3">
    <location>
        <begin position="62"/>
        <end position="87"/>
    </location>
</feature>
<keyword evidence="4" id="KW-0812">Transmembrane</keyword>
<dbReference type="InterPro" id="IPR011990">
    <property type="entry name" value="TPR-like_helical_dom_sf"/>
</dbReference>
<dbReference type="Proteomes" id="UP000553963">
    <property type="component" value="Unassembled WGS sequence"/>
</dbReference>
<feature type="repeat" description="TPR" evidence="2">
    <location>
        <begin position="638"/>
        <end position="671"/>
    </location>
</feature>
<dbReference type="Pfam" id="PF09699">
    <property type="entry name" value="Paired_CXXCH_1"/>
    <property type="match status" value="1"/>
</dbReference>
<keyword evidence="4" id="KW-0472">Membrane</keyword>
<protein>
    <submittedName>
        <fullName evidence="7">Putative CXXCH cytochrome family protein</fullName>
    </submittedName>
</protein>
<dbReference type="PANTHER" id="PTHR35038">
    <property type="entry name" value="DISSIMILATORY SULFITE REDUCTASE SIRA"/>
    <property type="match status" value="1"/>
</dbReference>
<dbReference type="PROSITE" id="PS50005">
    <property type="entry name" value="TPR"/>
    <property type="match status" value="1"/>
</dbReference>
<feature type="compositionally biased region" description="Pro residues" evidence="3">
    <location>
        <begin position="14"/>
        <end position="27"/>
    </location>
</feature>
<dbReference type="PROSITE" id="PS50293">
    <property type="entry name" value="TPR_REGION"/>
    <property type="match status" value="1"/>
</dbReference>
<keyword evidence="2" id="KW-0802">TPR repeat</keyword>
<feature type="domain" description="Cytochrome c-552/4" evidence="6">
    <location>
        <begin position="100"/>
        <end position="125"/>
    </location>
</feature>
<proteinExistence type="predicted"/>
<dbReference type="InterPro" id="IPR036280">
    <property type="entry name" value="Multihaem_cyt_sf"/>
</dbReference>
<dbReference type="InterPro" id="IPR019734">
    <property type="entry name" value="TPR_rpt"/>
</dbReference>
<evidence type="ECO:0000313" key="7">
    <source>
        <dbReference type="EMBL" id="MBB3931980.1"/>
    </source>
</evidence>
<evidence type="ECO:0000256" key="2">
    <source>
        <dbReference type="PROSITE-ProRule" id="PRU00339"/>
    </source>
</evidence>
<sequence length="828" mass="87556">MAKKAKKTGAPARAAPPKPAPAPLPPPRARRRWLLPAIGGLVVLLAVLGVGAFETMQRGPAETAVVTPPPSPVPPASPSPAPAASPTPALTPAAFVGGEACAACHASETAAWKGSHHALAMQHASAATVLGDFADANFEKDGVTTHFSKRGDAFWVSTDGPDGKPHDYRIAFTFGIAPLQQYLVEFGKGRLQALPVAWDTRPKEKGGQRWFHLYPNDHLKAGDALHWTGLQQNWNFMCADCHSTGLQRNYDPKTDSFATAWSDVSVTCEACHGPGSRHVAWAKDGAKPGDDGLTVRLDERRDVTWTLNEATGNSTRSVPRTTSVELQVCARCHSRGGPIWNSPAASTTIGDIHHVAALDQGLYFPDGQIRDEVFEYGSFLQSRMNHAGVTCSDCHEPHSATLRAPGNGVCLQCHEATKFDVIAHTHHAAGTDGALCANCHMPERTYMVVDPRRDHSIRIPRPDLSVGLGTPNACTTCHTDRDAAWAAAAVKSWFPHPSAPFQTYAALLDAGDKGAPGARVALLAFAADPSGPGIARASALDRLDTITNAADLATLRRLLGDADPLVRRSAAGVYARLPADVQLDLLPVLDDPVRDVRLAVVPPLAALPADRLTPAAQAKRAAAIQEYVTAQNSNADRPEAHQNLGQLYAVTGRLPEAVAEFQTAIRLDPTFVAAPIALADLYRSSGRDAEGEAVLRAAVEANPGEAGPHGALGLWLVRAGRGGEALAELKLAAEMGSADPRNAYVYAVALSSAGLRPQAMAVLEAGLARHPYDRDMLIAGATFGRDAGDIEAARRYAQTLAELEPQDPSVAALLKALEGAPMQGGPLR</sequence>